<dbReference type="EMBL" id="VSSQ01031486">
    <property type="protein sequence ID" value="MPM82387.1"/>
    <property type="molecule type" value="Genomic_DNA"/>
</dbReference>
<dbReference type="InterPro" id="IPR011706">
    <property type="entry name" value="Cu-oxidase_C"/>
</dbReference>
<evidence type="ECO:0000259" key="3">
    <source>
        <dbReference type="Pfam" id="PF07731"/>
    </source>
</evidence>
<feature type="region of interest" description="Disordered" evidence="2">
    <location>
        <begin position="48"/>
        <end position="73"/>
    </location>
</feature>
<dbReference type="PANTHER" id="PTHR48267">
    <property type="entry name" value="CUPREDOXIN SUPERFAMILY PROTEIN"/>
    <property type="match status" value="1"/>
</dbReference>
<accession>A0A645CZM7</accession>
<comment type="caution">
    <text evidence="4">The sequence shown here is derived from an EMBL/GenBank/DDBJ whole genome shotgun (WGS) entry which is preliminary data.</text>
</comment>
<dbReference type="InterPro" id="IPR008972">
    <property type="entry name" value="Cupredoxin"/>
</dbReference>
<dbReference type="SUPFAM" id="SSF49503">
    <property type="entry name" value="Cupredoxins"/>
    <property type="match status" value="1"/>
</dbReference>
<feature type="domain" description="Plastocyanin-like" evidence="3">
    <location>
        <begin position="121"/>
        <end position="246"/>
    </location>
</feature>
<dbReference type="PROSITE" id="PS00080">
    <property type="entry name" value="MULTICOPPER_OXIDASE2"/>
    <property type="match status" value="1"/>
</dbReference>
<dbReference type="GO" id="GO:0005507">
    <property type="term" value="F:copper ion binding"/>
    <property type="evidence" value="ECO:0007669"/>
    <property type="project" value="InterPro"/>
</dbReference>
<dbReference type="AlphaFoldDB" id="A0A645CZM7"/>
<proteinExistence type="predicted"/>
<protein>
    <recommendedName>
        <fullName evidence="3">Plastocyanin-like domain-containing protein</fullName>
    </recommendedName>
</protein>
<dbReference type="Pfam" id="PF07731">
    <property type="entry name" value="Cu-oxidase_2"/>
    <property type="match status" value="1"/>
</dbReference>
<dbReference type="InterPro" id="IPR045087">
    <property type="entry name" value="Cu-oxidase_fam"/>
</dbReference>
<dbReference type="InterPro" id="IPR002355">
    <property type="entry name" value="Cu_oxidase_Cu_BS"/>
</dbReference>
<dbReference type="PANTHER" id="PTHR48267:SF1">
    <property type="entry name" value="BILIRUBIN OXIDASE"/>
    <property type="match status" value="1"/>
</dbReference>
<sequence length="247" mass="27485">MLLDMSSLAPGQEVFLQNMPFDPMHNEGEMMGMNDMMNMEHTAGATPMDHAQGSKNPHAMGAGDHAGNHEGLDEGGSYPIMRLLVDQKVTYTRKPPARLSDISAPPSGESDRPVSLAMRHMGGWTINDQTFDMNSAPIVVKKRGSEIWHISNAKASMPHPMHLHGYFYRVLERNGSPTQVKNRMIDAQGRLATDMGYKDTVLIWPGETVAVTIDFASPQYLGEQLFLFHCHNLEHEDQGMMLNVKVL</sequence>
<dbReference type="GO" id="GO:0016491">
    <property type="term" value="F:oxidoreductase activity"/>
    <property type="evidence" value="ECO:0007669"/>
    <property type="project" value="InterPro"/>
</dbReference>
<gene>
    <name evidence="4" type="ORF">SDC9_129448</name>
</gene>
<evidence type="ECO:0000256" key="1">
    <source>
        <dbReference type="ARBA" id="ARBA00022723"/>
    </source>
</evidence>
<dbReference type="Gene3D" id="2.60.40.420">
    <property type="entry name" value="Cupredoxins - blue copper proteins"/>
    <property type="match status" value="1"/>
</dbReference>
<keyword evidence="1" id="KW-0479">Metal-binding</keyword>
<evidence type="ECO:0000313" key="4">
    <source>
        <dbReference type="EMBL" id="MPM82387.1"/>
    </source>
</evidence>
<evidence type="ECO:0000256" key="2">
    <source>
        <dbReference type="SAM" id="MobiDB-lite"/>
    </source>
</evidence>
<organism evidence="4">
    <name type="scientific">bioreactor metagenome</name>
    <dbReference type="NCBI Taxonomy" id="1076179"/>
    <lineage>
        <taxon>unclassified sequences</taxon>
        <taxon>metagenomes</taxon>
        <taxon>ecological metagenomes</taxon>
    </lineage>
</organism>
<reference evidence="4" key="1">
    <citation type="submission" date="2019-08" db="EMBL/GenBank/DDBJ databases">
        <authorList>
            <person name="Kucharzyk K."/>
            <person name="Murdoch R.W."/>
            <person name="Higgins S."/>
            <person name="Loffler F."/>
        </authorList>
    </citation>
    <scope>NUCLEOTIDE SEQUENCE</scope>
</reference>
<name>A0A645CZM7_9ZZZZ</name>